<evidence type="ECO:0000256" key="1">
    <source>
        <dbReference type="SAM" id="MobiDB-lite"/>
    </source>
</evidence>
<dbReference type="EMBL" id="ASHM01064398">
    <property type="protein sequence ID" value="PNX90921.1"/>
    <property type="molecule type" value="Genomic_DNA"/>
</dbReference>
<evidence type="ECO:0008006" key="4">
    <source>
        <dbReference type="Google" id="ProtNLM"/>
    </source>
</evidence>
<comment type="caution">
    <text evidence="2">The sequence shown here is derived from an EMBL/GenBank/DDBJ whole genome shotgun (WGS) entry which is preliminary data.</text>
</comment>
<accession>A0A2K3MJI0</accession>
<dbReference type="PANTHER" id="PTHR34427">
    <property type="entry name" value="DUF4283 DOMAIN PROTEIN"/>
    <property type="match status" value="1"/>
</dbReference>
<dbReference type="PANTHER" id="PTHR34427:SF5">
    <property type="entry name" value="DUF4283 DOMAIN-CONTAINING PROTEIN"/>
    <property type="match status" value="1"/>
</dbReference>
<feature type="region of interest" description="Disordered" evidence="1">
    <location>
        <begin position="382"/>
        <end position="402"/>
    </location>
</feature>
<feature type="region of interest" description="Disordered" evidence="1">
    <location>
        <begin position="251"/>
        <end position="274"/>
    </location>
</feature>
<sequence>FFKLCVFECGRFLRIDSCSADKDRLDYARVLIATPDLDIINRVETVLVDDTQVEVKIVEEWGYAMGEDSCLFEEERESDTQYSENGEGLVDPEARRNFDLLVERFSEGLEKDVCDVVTDQGVDVLIGKSEDNHAVEKVDEEKEERVVIKSNSISASVESVCRKGRLGESEEHALWKNVSSQKHQKRNSSSKEDCGPGHCVGIMSSRKRTNSCPPKASRSIISGPWSLEWLHDHNLGDAGVIFSACKRVRTGEYPGGRQHKGRPNGSRKRKERGPLRHPFLSIKKVARMPSNDRRDVLKALKKNVRRRRGGDEVNRSCSVRRRVSSDESSSSASVNNDWKNWVAMQGTEQMAMDDVWGIGKAIGVKFKGDNVNMFRVLSRAGKGKKESFGSQQGGGARYESVC</sequence>
<evidence type="ECO:0000313" key="3">
    <source>
        <dbReference type="Proteomes" id="UP000236291"/>
    </source>
</evidence>
<dbReference type="AlphaFoldDB" id="A0A2K3MJI0"/>
<gene>
    <name evidence="2" type="ORF">L195_g047049</name>
</gene>
<evidence type="ECO:0000313" key="2">
    <source>
        <dbReference type="EMBL" id="PNX90921.1"/>
    </source>
</evidence>
<protein>
    <recommendedName>
        <fullName evidence="4">Sulfate transporter</fullName>
    </recommendedName>
</protein>
<feature type="region of interest" description="Disordered" evidence="1">
    <location>
        <begin position="176"/>
        <end position="217"/>
    </location>
</feature>
<feature type="compositionally biased region" description="Basic residues" evidence="1">
    <location>
        <begin position="257"/>
        <end position="271"/>
    </location>
</feature>
<reference evidence="2 3" key="2">
    <citation type="journal article" date="2017" name="Front. Plant Sci.">
        <title>Gene Classification and Mining of Molecular Markers Useful in Red Clover (Trifolium pratense) Breeding.</title>
        <authorList>
            <person name="Istvanek J."/>
            <person name="Dluhosova J."/>
            <person name="Dluhos P."/>
            <person name="Patkova L."/>
            <person name="Nedelnik J."/>
            <person name="Repkova J."/>
        </authorList>
    </citation>
    <scope>NUCLEOTIDE SEQUENCE [LARGE SCALE GENOMIC DNA]</scope>
    <source>
        <strain evidence="3">cv. Tatra</strain>
        <tissue evidence="2">Young leaves</tissue>
    </source>
</reference>
<reference evidence="2 3" key="1">
    <citation type="journal article" date="2014" name="Am. J. Bot.">
        <title>Genome assembly and annotation for red clover (Trifolium pratense; Fabaceae).</title>
        <authorList>
            <person name="Istvanek J."/>
            <person name="Jaros M."/>
            <person name="Krenek A."/>
            <person name="Repkova J."/>
        </authorList>
    </citation>
    <scope>NUCLEOTIDE SEQUENCE [LARGE SCALE GENOMIC DNA]</scope>
    <source>
        <strain evidence="3">cv. Tatra</strain>
        <tissue evidence="2">Young leaves</tissue>
    </source>
</reference>
<organism evidence="2 3">
    <name type="scientific">Trifolium pratense</name>
    <name type="common">Red clover</name>
    <dbReference type="NCBI Taxonomy" id="57577"/>
    <lineage>
        <taxon>Eukaryota</taxon>
        <taxon>Viridiplantae</taxon>
        <taxon>Streptophyta</taxon>
        <taxon>Embryophyta</taxon>
        <taxon>Tracheophyta</taxon>
        <taxon>Spermatophyta</taxon>
        <taxon>Magnoliopsida</taxon>
        <taxon>eudicotyledons</taxon>
        <taxon>Gunneridae</taxon>
        <taxon>Pentapetalae</taxon>
        <taxon>rosids</taxon>
        <taxon>fabids</taxon>
        <taxon>Fabales</taxon>
        <taxon>Fabaceae</taxon>
        <taxon>Papilionoideae</taxon>
        <taxon>50 kb inversion clade</taxon>
        <taxon>NPAAA clade</taxon>
        <taxon>Hologalegina</taxon>
        <taxon>IRL clade</taxon>
        <taxon>Trifolieae</taxon>
        <taxon>Trifolium</taxon>
    </lineage>
</organism>
<feature type="non-terminal residue" evidence="2">
    <location>
        <position position="1"/>
    </location>
</feature>
<name>A0A2K3MJI0_TRIPR</name>
<dbReference type="Proteomes" id="UP000236291">
    <property type="component" value="Unassembled WGS sequence"/>
</dbReference>
<feature type="region of interest" description="Disordered" evidence="1">
    <location>
        <begin position="304"/>
        <end position="334"/>
    </location>
</feature>
<proteinExistence type="predicted"/>